<feature type="transmembrane region" description="Helical" evidence="6">
    <location>
        <begin position="360"/>
        <end position="381"/>
    </location>
</feature>
<feature type="transmembrane region" description="Helical" evidence="6">
    <location>
        <begin position="274"/>
        <end position="294"/>
    </location>
</feature>
<proteinExistence type="inferred from homology"/>
<feature type="transmembrane region" description="Helical" evidence="6">
    <location>
        <begin position="393"/>
        <end position="412"/>
    </location>
</feature>
<evidence type="ECO:0000256" key="3">
    <source>
        <dbReference type="ARBA" id="ARBA00022692"/>
    </source>
</evidence>
<feature type="transmembrane region" description="Helical" evidence="6">
    <location>
        <begin position="424"/>
        <end position="447"/>
    </location>
</feature>
<keyword evidence="4 6" id="KW-1133">Transmembrane helix</keyword>
<comment type="similarity">
    <text evidence="2">Belongs to the amino acid-polyamine-organocation (APC) superfamily.</text>
</comment>
<dbReference type="InterPro" id="IPR004841">
    <property type="entry name" value="AA-permease/SLC12A_dom"/>
</dbReference>
<accession>A0A0K0X360</accession>
<feature type="transmembrane region" description="Helical" evidence="6">
    <location>
        <begin position="145"/>
        <end position="164"/>
    </location>
</feature>
<sequence length="470" mass="49689">MGVISLIFTVMAFSAPAVAFLGFIPVAIALGNGVGTPVAFLACGVVVALVAVGLTRMARSLPNPGGFYAFISAGLGKTVGLGAGFAAIIIYYVACMSTYALGGIAMRTIVADVFHGPALPWWIFAAALWGIVGVLGYFRVDFSARVLTVFLGLELLLLAAYDVSVLIRGGADGLSLDSFHPENIFSGSVAIAFMFGVGLYGGFEATVIFRDEVRTPERTIPRATYAVVALLAVMYSLTAWLFINAYGPVAVLDVVTADPTAAATASIKEFTGEFAYTMATVLLLTSAFASSLAAHSFTTRYAFNLSADKILHHSLSRVHNTQLSPHRASIAISVATFVGLVPLVLARIPDSTVYGRLSGVYTYTFLLLLILVAFAIPAYLIRHRKTEESIVKPAAASGLAAVILCIALYLATVNFELITGATGALTVVLLLLIYGIVAAGIVMASIYRRKRPEVYARIGRDDTNLTRVDG</sequence>
<feature type="transmembrane region" description="Helical" evidence="6">
    <location>
        <begin position="184"/>
        <end position="203"/>
    </location>
</feature>
<keyword evidence="5 6" id="KW-0472">Membrane</keyword>
<dbReference type="PANTHER" id="PTHR42770:SF16">
    <property type="entry name" value="AMINO ACID PERMEASE"/>
    <property type="match status" value="1"/>
</dbReference>
<feature type="transmembrane region" description="Helical" evidence="6">
    <location>
        <begin position="67"/>
        <end position="94"/>
    </location>
</feature>
<feature type="transmembrane region" description="Helical" evidence="6">
    <location>
        <begin position="7"/>
        <end position="28"/>
    </location>
</feature>
<dbReference type="KEGG" id="mgo:AFA91_08290"/>
<dbReference type="PANTHER" id="PTHR42770">
    <property type="entry name" value="AMINO ACID TRANSPORTER-RELATED"/>
    <property type="match status" value="1"/>
</dbReference>
<evidence type="ECO:0000256" key="5">
    <source>
        <dbReference type="ARBA" id="ARBA00023136"/>
    </source>
</evidence>
<dbReference type="Pfam" id="PF00324">
    <property type="entry name" value="AA_permease"/>
    <property type="match status" value="1"/>
</dbReference>
<name>A0A0K0X360_MYCGD</name>
<keyword evidence="3 6" id="KW-0812">Transmembrane</keyword>
<feature type="transmembrane region" description="Helical" evidence="6">
    <location>
        <begin position="34"/>
        <end position="55"/>
    </location>
</feature>
<reference evidence="8 9" key="1">
    <citation type="submission" date="2015-07" db="EMBL/GenBank/DDBJ databases">
        <title>Complete genome sequence of Mycobacterium goodii X7B, a facultative thermophilic biodesulfurizing bacterium.</title>
        <authorList>
            <person name="Yu B."/>
            <person name="Li F."/>
            <person name="Xu P."/>
        </authorList>
    </citation>
    <scope>NUCLEOTIDE SEQUENCE [LARGE SCALE GENOMIC DNA]</scope>
    <source>
        <strain evidence="8 9">X7B</strain>
    </source>
</reference>
<feature type="transmembrane region" description="Helical" evidence="6">
    <location>
        <begin position="328"/>
        <end position="348"/>
    </location>
</feature>
<organism evidence="8 9">
    <name type="scientific">Mycolicibacterium goodii</name>
    <name type="common">Mycobacterium goodii</name>
    <dbReference type="NCBI Taxonomy" id="134601"/>
    <lineage>
        <taxon>Bacteria</taxon>
        <taxon>Bacillati</taxon>
        <taxon>Actinomycetota</taxon>
        <taxon>Actinomycetes</taxon>
        <taxon>Mycobacteriales</taxon>
        <taxon>Mycobacteriaceae</taxon>
        <taxon>Mycolicibacterium</taxon>
    </lineage>
</organism>
<dbReference type="PATRIC" id="fig|134601.6.peg.1717"/>
<protein>
    <recommendedName>
        <fullName evidence="7">Amino acid permease/ SLC12A domain-containing protein</fullName>
    </recommendedName>
</protein>
<comment type="subcellular location">
    <subcellularLocation>
        <location evidence="1">Membrane</location>
        <topology evidence="1">Multi-pass membrane protein</topology>
    </subcellularLocation>
</comment>
<dbReference type="EMBL" id="CP012150">
    <property type="protein sequence ID" value="AKS31880.1"/>
    <property type="molecule type" value="Genomic_DNA"/>
</dbReference>
<dbReference type="PIRSF" id="PIRSF006060">
    <property type="entry name" value="AA_transporter"/>
    <property type="match status" value="1"/>
</dbReference>
<evidence type="ECO:0000256" key="1">
    <source>
        <dbReference type="ARBA" id="ARBA00004141"/>
    </source>
</evidence>
<evidence type="ECO:0000259" key="7">
    <source>
        <dbReference type="Pfam" id="PF00324"/>
    </source>
</evidence>
<dbReference type="Gene3D" id="1.20.1740.10">
    <property type="entry name" value="Amino acid/polyamine transporter I"/>
    <property type="match status" value="1"/>
</dbReference>
<gene>
    <name evidence="8" type="ORF">AFA91_08290</name>
</gene>
<dbReference type="AlphaFoldDB" id="A0A0K0X360"/>
<dbReference type="GO" id="GO:0055085">
    <property type="term" value="P:transmembrane transport"/>
    <property type="evidence" value="ECO:0007669"/>
    <property type="project" value="InterPro"/>
</dbReference>
<evidence type="ECO:0000256" key="6">
    <source>
        <dbReference type="SAM" id="Phobius"/>
    </source>
</evidence>
<dbReference type="GO" id="GO:0016020">
    <property type="term" value="C:membrane"/>
    <property type="evidence" value="ECO:0007669"/>
    <property type="project" value="UniProtKB-SubCell"/>
</dbReference>
<evidence type="ECO:0000313" key="8">
    <source>
        <dbReference type="EMBL" id="AKS31880.1"/>
    </source>
</evidence>
<feature type="transmembrane region" description="Helical" evidence="6">
    <location>
        <begin position="223"/>
        <end position="243"/>
    </location>
</feature>
<feature type="transmembrane region" description="Helical" evidence="6">
    <location>
        <begin position="119"/>
        <end position="138"/>
    </location>
</feature>
<evidence type="ECO:0000256" key="2">
    <source>
        <dbReference type="ARBA" id="ARBA00009523"/>
    </source>
</evidence>
<feature type="domain" description="Amino acid permease/ SLC12A" evidence="7">
    <location>
        <begin position="13"/>
        <end position="451"/>
    </location>
</feature>
<dbReference type="STRING" id="134601.AFA91_08290"/>
<evidence type="ECO:0000256" key="4">
    <source>
        <dbReference type="ARBA" id="ARBA00022989"/>
    </source>
</evidence>
<dbReference type="InterPro" id="IPR050367">
    <property type="entry name" value="APC_superfamily"/>
</dbReference>
<evidence type="ECO:0000313" key="9">
    <source>
        <dbReference type="Proteomes" id="UP000062255"/>
    </source>
</evidence>
<dbReference type="Proteomes" id="UP000062255">
    <property type="component" value="Chromosome"/>
</dbReference>